<dbReference type="VEuPathDB" id="FungiDB:SI65_02618"/>
<evidence type="ECO:0000313" key="2">
    <source>
        <dbReference type="EMBL" id="ODM21774.1"/>
    </source>
</evidence>
<feature type="region of interest" description="Disordered" evidence="1">
    <location>
        <begin position="547"/>
        <end position="650"/>
    </location>
</feature>
<feature type="compositionally biased region" description="Low complexity" evidence="1">
    <location>
        <begin position="485"/>
        <end position="510"/>
    </location>
</feature>
<dbReference type="AlphaFoldDB" id="A0A1E3BLF0"/>
<feature type="region of interest" description="Disordered" evidence="1">
    <location>
        <begin position="662"/>
        <end position="742"/>
    </location>
</feature>
<feature type="compositionally biased region" description="Basic and acidic residues" evidence="1">
    <location>
        <begin position="575"/>
        <end position="605"/>
    </location>
</feature>
<feature type="compositionally biased region" description="Low complexity" evidence="1">
    <location>
        <begin position="617"/>
        <end position="628"/>
    </location>
</feature>
<dbReference type="Proteomes" id="UP000094569">
    <property type="component" value="Unassembled WGS sequence"/>
</dbReference>
<dbReference type="EMBL" id="JXNT01000002">
    <property type="protein sequence ID" value="ODM21774.1"/>
    <property type="molecule type" value="Genomic_DNA"/>
</dbReference>
<feature type="region of interest" description="Disordered" evidence="1">
    <location>
        <begin position="300"/>
        <end position="343"/>
    </location>
</feature>
<evidence type="ECO:0000256" key="1">
    <source>
        <dbReference type="SAM" id="MobiDB-lite"/>
    </source>
</evidence>
<feature type="compositionally biased region" description="Pro residues" evidence="1">
    <location>
        <begin position="246"/>
        <end position="255"/>
    </location>
</feature>
<feature type="compositionally biased region" description="Low complexity" evidence="1">
    <location>
        <begin position="639"/>
        <end position="650"/>
    </location>
</feature>
<feature type="compositionally biased region" description="Basic and acidic residues" evidence="1">
    <location>
        <begin position="727"/>
        <end position="742"/>
    </location>
</feature>
<accession>A0A1E3BLF0</accession>
<protein>
    <submittedName>
        <fullName evidence="2">Uncharacterized protein</fullName>
    </submittedName>
</protein>
<feature type="region of interest" description="Disordered" evidence="1">
    <location>
        <begin position="1"/>
        <end position="20"/>
    </location>
</feature>
<evidence type="ECO:0000313" key="3">
    <source>
        <dbReference type="Proteomes" id="UP000094569"/>
    </source>
</evidence>
<feature type="compositionally biased region" description="Basic residues" evidence="1">
    <location>
        <begin position="606"/>
        <end position="616"/>
    </location>
</feature>
<gene>
    <name evidence="2" type="ORF">SI65_02618</name>
</gene>
<organism evidence="2 3">
    <name type="scientific">Aspergillus cristatus</name>
    <name type="common">Chinese Fuzhuan brick tea-fermentation fungus</name>
    <name type="synonym">Eurotium cristatum</name>
    <dbReference type="NCBI Taxonomy" id="573508"/>
    <lineage>
        <taxon>Eukaryota</taxon>
        <taxon>Fungi</taxon>
        <taxon>Dikarya</taxon>
        <taxon>Ascomycota</taxon>
        <taxon>Pezizomycotina</taxon>
        <taxon>Eurotiomycetes</taxon>
        <taxon>Eurotiomycetidae</taxon>
        <taxon>Eurotiales</taxon>
        <taxon>Aspergillaceae</taxon>
        <taxon>Aspergillus</taxon>
        <taxon>Aspergillus subgen. Aspergillus</taxon>
    </lineage>
</organism>
<reference evidence="2 3" key="1">
    <citation type="journal article" date="2016" name="BMC Genomics">
        <title>Comparative genomic and transcriptomic analyses of the Fuzhuan brick tea-fermentation fungus Aspergillus cristatus.</title>
        <authorList>
            <person name="Ge Y."/>
            <person name="Wang Y."/>
            <person name="Liu Y."/>
            <person name="Tan Y."/>
            <person name="Ren X."/>
            <person name="Zhang X."/>
            <person name="Hyde K.D."/>
            <person name="Liu Y."/>
            <person name="Liu Z."/>
        </authorList>
    </citation>
    <scope>NUCLEOTIDE SEQUENCE [LARGE SCALE GENOMIC DNA]</scope>
    <source>
        <strain evidence="2 3">GZAAS20.1005</strain>
    </source>
</reference>
<dbReference type="OrthoDB" id="5408998at2759"/>
<keyword evidence="3" id="KW-1185">Reference proteome</keyword>
<feature type="region of interest" description="Disordered" evidence="1">
    <location>
        <begin position="436"/>
        <end position="510"/>
    </location>
</feature>
<feature type="compositionally biased region" description="Low complexity" evidence="1">
    <location>
        <begin position="682"/>
        <end position="706"/>
    </location>
</feature>
<name>A0A1E3BLF0_ASPCR</name>
<dbReference type="STRING" id="573508.A0A1E3BLF0"/>
<feature type="region of interest" description="Disordered" evidence="1">
    <location>
        <begin position="43"/>
        <end position="62"/>
    </location>
</feature>
<feature type="compositionally biased region" description="Low complexity" evidence="1">
    <location>
        <begin position="436"/>
        <end position="456"/>
    </location>
</feature>
<feature type="region of interest" description="Disordered" evidence="1">
    <location>
        <begin position="217"/>
        <end position="269"/>
    </location>
</feature>
<feature type="compositionally biased region" description="Polar residues" evidence="1">
    <location>
        <begin position="671"/>
        <end position="681"/>
    </location>
</feature>
<sequence length="742" mass="82677">MDSEEAPPPPYSAVDPNPNNTRVASGINGGLLHLRGGNSPLSIATSGSSSSSVLIGSPSSSSSRFTPANFESAVAYFTERPPTVLDDGREILHHHLTIYPRSQAKDFPRRPRCWNSRSEEITQQDWDMFLRYLFPPHLGLASASGHLSRQLRAQIQRDRKDRPQETDEQRRLRITAVVTEWNQCFFEPRAARLLFSYITDPGNAPTSSLCPKCYPAATRANQESRSSRTQSVFGRGRQSSQSSTPPATPGHPATPPANNGHAPGTYPYPQQYGAAPVPYAQAPYSQPAFYPPAAPHNAYPAHAYPPQPQQPYNYQQPYQWGWNNRQYPPPQSPSSGSSKGGPLGWISSLASHLTEQAERYGDKLSAHAEHYGRQVEEQAIAHGRWLEEQAGLSGRKAQSPYAGYPRPDPRYQYYNYYNNYPYHYYHQPNATTNVNPSPVSAPTTPATAASTTGTTAVEDDNEAHNANITTQRTIAQPNSRPRSLSIASRTSDSSFTSIDSLSTTSELSSSDLGTVRAQLLSLEDHHDRNLYEAAVSLRRQLDVIRESNRQSRSRNGWGQYGDRRGGSWNRPQRSWTERRAMKDEMRTTNKAFRDVLRRAREEQREKRRMKRSRRRQGQQSLQQLQRGGAEVETAPLPASSSHSHSGSAELPLEQRLQNLELEREKAKKHASQPTVRSSASFPSTARSISSIESSEVSSISTPSTASLHEGDHQNESRAGGEPQTDSNTRRQSKEQKGVKQRK</sequence>
<feature type="compositionally biased region" description="Low complexity" evidence="1">
    <location>
        <begin position="310"/>
        <end position="319"/>
    </location>
</feature>
<comment type="caution">
    <text evidence="2">The sequence shown here is derived from an EMBL/GenBank/DDBJ whole genome shotgun (WGS) entry which is preliminary data.</text>
</comment>
<feature type="compositionally biased region" description="Polar residues" evidence="1">
    <location>
        <begin position="464"/>
        <end position="482"/>
    </location>
</feature>
<feature type="compositionally biased region" description="Pro residues" evidence="1">
    <location>
        <begin position="1"/>
        <end position="11"/>
    </location>
</feature>
<proteinExistence type="predicted"/>
<feature type="compositionally biased region" description="Polar residues" evidence="1">
    <location>
        <begin position="219"/>
        <end position="232"/>
    </location>
</feature>